<proteinExistence type="predicted"/>
<keyword evidence="3" id="KW-1185">Reference proteome</keyword>
<gene>
    <name evidence="2" type="ORF">F5544_04930</name>
</gene>
<accession>A0A6G9Y6M8</accession>
<dbReference type="KEGG" id="nah:F5544_04930"/>
<organism evidence="2 3">
    <name type="scientific">Nocardia arthritidis</name>
    <dbReference type="NCBI Taxonomy" id="228602"/>
    <lineage>
        <taxon>Bacteria</taxon>
        <taxon>Bacillati</taxon>
        <taxon>Actinomycetota</taxon>
        <taxon>Actinomycetes</taxon>
        <taxon>Mycobacteriales</taxon>
        <taxon>Nocardiaceae</taxon>
        <taxon>Nocardia</taxon>
    </lineage>
</organism>
<evidence type="ECO:0000313" key="3">
    <source>
        <dbReference type="Proteomes" id="UP000503540"/>
    </source>
</evidence>
<protein>
    <submittedName>
        <fullName evidence="2">EXLDI protein</fullName>
    </submittedName>
</protein>
<dbReference type="InterPro" id="IPR027580">
    <property type="entry name" value="EXLDI"/>
</dbReference>
<reference evidence="2 3" key="1">
    <citation type="journal article" date="2019" name="ACS Chem. Biol.">
        <title>Identification and Mobilization of a Cryptic Antibiotic Biosynthesis Gene Locus from a Human-Pathogenic Nocardia Isolate.</title>
        <authorList>
            <person name="Herisse M."/>
            <person name="Ishida K."/>
            <person name="Porter J.L."/>
            <person name="Howden B."/>
            <person name="Hertweck C."/>
            <person name="Stinear T.P."/>
            <person name="Pidot S.J."/>
        </authorList>
    </citation>
    <scope>NUCLEOTIDE SEQUENCE [LARGE SCALE GENOMIC DNA]</scope>
    <source>
        <strain evidence="2 3">AUSMDU00012717</strain>
    </source>
</reference>
<name>A0A6G9Y6M8_9NOCA</name>
<feature type="region of interest" description="Disordered" evidence="1">
    <location>
        <begin position="1"/>
        <end position="22"/>
    </location>
</feature>
<dbReference type="NCBIfam" id="TIGR04342">
    <property type="entry name" value="EXLDI"/>
    <property type="match status" value="1"/>
</dbReference>
<evidence type="ECO:0000313" key="2">
    <source>
        <dbReference type="EMBL" id="QIS08898.1"/>
    </source>
</evidence>
<evidence type="ECO:0000256" key="1">
    <source>
        <dbReference type="SAM" id="MobiDB-lite"/>
    </source>
</evidence>
<dbReference type="AlphaFoldDB" id="A0A6G9Y6M8"/>
<sequence length="179" mass="20011">MPECASTYEMEWGMNTDPSTPVELDAEATAPADTATDAPEPAGGAIDLVKGAPDDFTEIVLRVGPGGGRRQRFFGRLLGEARRYNKSGFEVVRVYISRKGKFVVHRRDVDWKDYARSADWNDWTSWRDLFGFAAGQQDWGDYTVDVVNTFVELSGRIPERIYRTVADVAANPSVQDLEI</sequence>
<dbReference type="EMBL" id="CP046172">
    <property type="protein sequence ID" value="QIS08898.1"/>
    <property type="molecule type" value="Genomic_DNA"/>
</dbReference>
<dbReference type="Proteomes" id="UP000503540">
    <property type="component" value="Chromosome"/>
</dbReference>